<comment type="caution">
    <text evidence="1">The sequence shown here is derived from an EMBL/GenBank/DDBJ whole genome shotgun (WGS) entry which is preliminary data.</text>
</comment>
<sequence>MTSSREYIVPWGRAEADVGFRLPGDYKELVQHFGPGDFDEFLEIRVPGIANPNRDLASQSRKCFKIQRDLIDRRIGEWPYPYPGSPGSLLNWGGDANGNFYYWKTAGHPDSWITVVQPARGDDFFEYSGNMSEFLFRYLAGDLYVDFLPPPEEGDTLTFDPSDGSWHGEEALEAYGRFGAA</sequence>
<dbReference type="InterPro" id="IPR037883">
    <property type="entry name" value="Knr4/Smi1-like_sf"/>
</dbReference>
<evidence type="ECO:0000313" key="1">
    <source>
        <dbReference type="EMBL" id="MFD0799742.1"/>
    </source>
</evidence>
<dbReference type="Pfam" id="PF14568">
    <property type="entry name" value="SUKH_6"/>
    <property type="match status" value="1"/>
</dbReference>
<name>A0ABW3B8R4_9ACTN</name>
<reference evidence="2" key="1">
    <citation type="journal article" date="2019" name="Int. J. Syst. Evol. Microbiol.">
        <title>The Global Catalogue of Microorganisms (GCM) 10K type strain sequencing project: providing services to taxonomists for standard genome sequencing and annotation.</title>
        <authorList>
            <consortium name="The Broad Institute Genomics Platform"/>
            <consortium name="The Broad Institute Genome Sequencing Center for Infectious Disease"/>
            <person name="Wu L."/>
            <person name="Ma J."/>
        </authorList>
    </citation>
    <scope>NUCLEOTIDE SEQUENCE [LARGE SCALE GENOMIC DNA]</scope>
    <source>
        <strain evidence="2">CCUG 63369</strain>
    </source>
</reference>
<organism evidence="1 2">
    <name type="scientific">Streptomonospora algeriensis</name>
    <dbReference type="NCBI Taxonomy" id="995084"/>
    <lineage>
        <taxon>Bacteria</taxon>
        <taxon>Bacillati</taxon>
        <taxon>Actinomycetota</taxon>
        <taxon>Actinomycetes</taxon>
        <taxon>Streptosporangiales</taxon>
        <taxon>Nocardiopsidaceae</taxon>
        <taxon>Streptomonospora</taxon>
    </lineage>
</organism>
<dbReference type="Proteomes" id="UP001596956">
    <property type="component" value="Unassembled WGS sequence"/>
</dbReference>
<keyword evidence="2" id="KW-1185">Reference proteome</keyword>
<protein>
    <submittedName>
        <fullName evidence="1">SMI1/KNR4 family protein</fullName>
    </submittedName>
</protein>
<proteinExistence type="predicted"/>
<dbReference type="Gene3D" id="3.40.1580.10">
    <property type="entry name" value="SMI1/KNR4-like"/>
    <property type="match status" value="1"/>
</dbReference>
<gene>
    <name evidence="1" type="ORF">ACFQZU_00175</name>
</gene>
<evidence type="ECO:0000313" key="2">
    <source>
        <dbReference type="Proteomes" id="UP001596956"/>
    </source>
</evidence>
<dbReference type="EMBL" id="JBHTHR010000002">
    <property type="protein sequence ID" value="MFD0799742.1"/>
    <property type="molecule type" value="Genomic_DNA"/>
</dbReference>
<accession>A0ABW3B8R4</accession>
<dbReference type="SUPFAM" id="SSF160631">
    <property type="entry name" value="SMI1/KNR4-like"/>
    <property type="match status" value="1"/>
</dbReference>